<evidence type="ECO:0000313" key="2">
    <source>
        <dbReference type="Proteomes" id="UP000813876"/>
    </source>
</evidence>
<sequence>MMNMSDQDLAKIDERTNIVIFDGVCHLCESSVLFIINRDPQRLFSFCAAQSAIGVHLQQQYQINTLKDETVILISDGIVFERSNAVFAITDRLGGEWRWFSLLKYIPIFIRDFIYKIIAKNRYVLFGKNSQCLLPTDDIRDRFI</sequence>
<proteinExistence type="predicted"/>
<dbReference type="AlphaFoldDB" id="A0AAW4ZMG8"/>
<dbReference type="PANTHER" id="PTHR33639:SF2">
    <property type="entry name" value="DUF393 DOMAIN-CONTAINING PROTEIN"/>
    <property type="match status" value="1"/>
</dbReference>
<dbReference type="RefSeq" id="WP_232581291.1">
    <property type="nucleotide sequence ID" value="NZ_WMCP01000012.1"/>
</dbReference>
<dbReference type="EMBL" id="WMCP01000012">
    <property type="protein sequence ID" value="MCF2302327.1"/>
    <property type="molecule type" value="Genomic_DNA"/>
</dbReference>
<organism evidence="1 2">
    <name type="scientific">Photobacterium phosphoreum</name>
    <dbReference type="NCBI Taxonomy" id="659"/>
    <lineage>
        <taxon>Bacteria</taxon>
        <taxon>Pseudomonadati</taxon>
        <taxon>Pseudomonadota</taxon>
        <taxon>Gammaproteobacteria</taxon>
        <taxon>Vibrionales</taxon>
        <taxon>Vibrionaceae</taxon>
        <taxon>Photobacterium</taxon>
    </lineage>
</organism>
<comment type="caution">
    <text evidence="1">The sequence shown here is derived from an EMBL/GenBank/DDBJ whole genome shotgun (WGS) entry which is preliminary data.</text>
</comment>
<name>A0AAW4ZMG8_PHOPO</name>
<dbReference type="Pfam" id="PF04134">
    <property type="entry name" value="DCC1-like"/>
    <property type="match status" value="1"/>
</dbReference>
<protein>
    <submittedName>
        <fullName evidence="1">DUF393 domain-containing protein</fullName>
    </submittedName>
</protein>
<dbReference type="GO" id="GO:0015035">
    <property type="term" value="F:protein-disulfide reductase activity"/>
    <property type="evidence" value="ECO:0007669"/>
    <property type="project" value="InterPro"/>
</dbReference>
<dbReference type="Proteomes" id="UP000813876">
    <property type="component" value="Unassembled WGS sequence"/>
</dbReference>
<dbReference type="InterPro" id="IPR052927">
    <property type="entry name" value="DCC_oxidoreductase"/>
</dbReference>
<dbReference type="PANTHER" id="PTHR33639">
    <property type="entry name" value="THIOL-DISULFIDE OXIDOREDUCTASE DCC"/>
    <property type="match status" value="1"/>
</dbReference>
<dbReference type="InterPro" id="IPR007263">
    <property type="entry name" value="DCC1-like"/>
</dbReference>
<gene>
    <name evidence="1" type="ORF">GLP33_11350</name>
</gene>
<reference evidence="1" key="1">
    <citation type="submission" date="2019-11" db="EMBL/GenBank/DDBJ databases">
        <title>Comparative genomics of photobacteria reveal adaptation to distinct habitats.</title>
        <authorList>
            <person name="Fuertes-Perez S."/>
            <person name="Hilgarth M."/>
            <person name="Vogel R.F."/>
        </authorList>
    </citation>
    <scope>NUCLEOTIDE SEQUENCE</scope>
    <source>
        <strain evidence="1">TMW2.2145</strain>
    </source>
</reference>
<accession>A0AAW4ZMG8</accession>
<evidence type="ECO:0000313" key="1">
    <source>
        <dbReference type="EMBL" id="MCF2302327.1"/>
    </source>
</evidence>